<dbReference type="OrthoDB" id="3650184at2759"/>
<proteinExistence type="predicted"/>
<evidence type="ECO:0000313" key="3">
    <source>
        <dbReference type="Proteomes" id="UP000799537"/>
    </source>
</evidence>
<evidence type="ECO:0000313" key="2">
    <source>
        <dbReference type="EMBL" id="KAF2172059.1"/>
    </source>
</evidence>
<protein>
    <submittedName>
        <fullName evidence="2">Uncharacterized protein</fullName>
    </submittedName>
</protein>
<accession>A0A6A6D1U4</accession>
<keyword evidence="1" id="KW-0175">Coiled coil</keyword>
<evidence type="ECO:0000256" key="1">
    <source>
        <dbReference type="SAM" id="Coils"/>
    </source>
</evidence>
<gene>
    <name evidence="2" type="ORF">M409DRAFT_17301</name>
</gene>
<dbReference type="RefSeq" id="XP_033672948.1">
    <property type="nucleotide sequence ID" value="XM_033804000.1"/>
</dbReference>
<dbReference type="GeneID" id="54557272"/>
<name>A0A6A6D1U4_ZASCE</name>
<dbReference type="EMBL" id="ML993581">
    <property type="protein sequence ID" value="KAF2172059.1"/>
    <property type="molecule type" value="Genomic_DNA"/>
</dbReference>
<dbReference type="AlphaFoldDB" id="A0A6A6D1U4"/>
<organism evidence="2 3">
    <name type="scientific">Zasmidium cellare ATCC 36951</name>
    <dbReference type="NCBI Taxonomy" id="1080233"/>
    <lineage>
        <taxon>Eukaryota</taxon>
        <taxon>Fungi</taxon>
        <taxon>Dikarya</taxon>
        <taxon>Ascomycota</taxon>
        <taxon>Pezizomycotina</taxon>
        <taxon>Dothideomycetes</taxon>
        <taxon>Dothideomycetidae</taxon>
        <taxon>Mycosphaerellales</taxon>
        <taxon>Mycosphaerellaceae</taxon>
        <taxon>Zasmidium</taxon>
    </lineage>
</organism>
<reference evidence="2" key="1">
    <citation type="journal article" date="2020" name="Stud. Mycol.">
        <title>101 Dothideomycetes genomes: a test case for predicting lifestyles and emergence of pathogens.</title>
        <authorList>
            <person name="Haridas S."/>
            <person name="Albert R."/>
            <person name="Binder M."/>
            <person name="Bloem J."/>
            <person name="Labutti K."/>
            <person name="Salamov A."/>
            <person name="Andreopoulos B."/>
            <person name="Baker S."/>
            <person name="Barry K."/>
            <person name="Bills G."/>
            <person name="Bluhm B."/>
            <person name="Cannon C."/>
            <person name="Castanera R."/>
            <person name="Culley D."/>
            <person name="Daum C."/>
            <person name="Ezra D."/>
            <person name="Gonzalez J."/>
            <person name="Henrissat B."/>
            <person name="Kuo A."/>
            <person name="Liang C."/>
            <person name="Lipzen A."/>
            <person name="Lutzoni F."/>
            <person name="Magnuson J."/>
            <person name="Mondo S."/>
            <person name="Nolan M."/>
            <person name="Ohm R."/>
            <person name="Pangilinan J."/>
            <person name="Park H.-J."/>
            <person name="Ramirez L."/>
            <person name="Alfaro M."/>
            <person name="Sun H."/>
            <person name="Tritt A."/>
            <person name="Yoshinaga Y."/>
            <person name="Zwiers L.-H."/>
            <person name="Turgeon B."/>
            <person name="Goodwin S."/>
            <person name="Spatafora J."/>
            <person name="Crous P."/>
            <person name="Grigoriev I."/>
        </authorList>
    </citation>
    <scope>NUCLEOTIDE SEQUENCE</scope>
    <source>
        <strain evidence="2">ATCC 36951</strain>
    </source>
</reference>
<sequence length="169" mass="18476">MATTPTAEQHNREKKLLRKLMKARIACGNSLEELETLNGLTDDWDATEEVLENAALDIHLQCEYGCKESSALHDILSGLLTGLNTPGLWTEVEVRQENAVAAAKEIIKVIDGLLVAGPNPSLGLKEMKRRAQHITTELEALEETFAELESEVQACIADAQKHSTSNPSS</sequence>
<dbReference type="Proteomes" id="UP000799537">
    <property type="component" value="Unassembled WGS sequence"/>
</dbReference>
<keyword evidence="3" id="KW-1185">Reference proteome</keyword>
<feature type="coiled-coil region" evidence="1">
    <location>
        <begin position="124"/>
        <end position="158"/>
    </location>
</feature>